<dbReference type="AlphaFoldDB" id="A0A7X0J3T6"/>
<dbReference type="Proteomes" id="UP000521017">
    <property type="component" value="Unassembled WGS sequence"/>
</dbReference>
<protein>
    <submittedName>
        <fullName evidence="4">Ferric-dicitrate binding protein FerR (Iron transport regulator)</fullName>
    </submittedName>
</protein>
<dbReference type="Gene3D" id="2.60.120.1440">
    <property type="match status" value="1"/>
</dbReference>
<dbReference type="GO" id="GO:0016989">
    <property type="term" value="F:sigma factor antagonist activity"/>
    <property type="evidence" value="ECO:0007669"/>
    <property type="project" value="TreeGrafter"/>
</dbReference>
<keyword evidence="1" id="KW-1133">Transmembrane helix</keyword>
<organism evidence="4 5">
    <name type="scientific">Pedobacter cryoconitis</name>
    <dbReference type="NCBI Taxonomy" id="188932"/>
    <lineage>
        <taxon>Bacteria</taxon>
        <taxon>Pseudomonadati</taxon>
        <taxon>Bacteroidota</taxon>
        <taxon>Sphingobacteriia</taxon>
        <taxon>Sphingobacteriales</taxon>
        <taxon>Sphingobacteriaceae</taxon>
        <taxon>Pedobacter</taxon>
    </lineage>
</organism>
<dbReference type="PIRSF" id="PIRSF018266">
    <property type="entry name" value="FecR"/>
    <property type="match status" value="1"/>
</dbReference>
<name>A0A7X0J3T6_9SPHI</name>
<comment type="caution">
    <text evidence="4">The sequence shown here is derived from an EMBL/GenBank/DDBJ whole genome shotgun (WGS) entry which is preliminary data.</text>
</comment>
<sequence length="329" mass="37208">MQDQDINSLLAKYFNDEILPDERLVVEEWISANQQEYRRLKSLMDQARDTTVKPSFDVASGWKQVDAQIRGGVKTVKLETKPAQHKWWLSIAASLFLITSFALIYYSSYYNPLITISSGDLANKQIKLEDGTIVTLNANSRLQYFKQLASDKRQVKLEGEAFFEVTKNPARPFIIEAGQGKVKVLGTSFNVNTDSSKVEVVVRTGKVQLSSNANRALSITLLPGNRGLLNGENLVKDTVLSENGYAWKTGMLVFRNEQMNTLVKVLEHTYHRKIIMENADSSCAVTATFKDQSLDSVLKELKLLLKFDYEVKKDYILIHNLACGNDKRQ</sequence>
<dbReference type="Pfam" id="PF16344">
    <property type="entry name" value="FecR_C"/>
    <property type="match status" value="1"/>
</dbReference>
<dbReference type="Pfam" id="PF04773">
    <property type="entry name" value="FecR"/>
    <property type="match status" value="1"/>
</dbReference>
<feature type="domain" description="FecR protein" evidence="2">
    <location>
        <begin position="115"/>
        <end position="208"/>
    </location>
</feature>
<keyword evidence="1" id="KW-0812">Transmembrane</keyword>
<evidence type="ECO:0000259" key="2">
    <source>
        <dbReference type="Pfam" id="PF04773"/>
    </source>
</evidence>
<feature type="transmembrane region" description="Helical" evidence="1">
    <location>
        <begin position="87"/>
        <end position="106"/>
    </location>
</feature>
<proteinExistence type="predicted"/>
<keyword evidence="1" id="KW-0472">Membrane</keyword>
<dbReference type="InterPro" id="IPR012373">
    <property type="entry name" value="Ferrdict_sens_TM"/>
</dbReference>
<dbReference type="EMBL" id="JACHCC010000003">
    <property type="protein sequence ID" value="MBB6499272.1"/>
    <property type="molecule type" value="Genomic_DNA"/>
</dbReference>
<dbReference type="InterPro" id="IPR006860">
    <property type="entry name" value="FecR"/>
</dbReference>
<evidence type="ECO:0000313" key="4">
    <source>
        <dbReference type="EMBL" id="MBB6499272.1"/>
    </source>
</evidence>
<dbReference type="PANTHER" id="PTHR30273:SF2">
    <property type="entry name" value="PROTEIN FECR"/>
    <property type="match status" value="1"/>
</dbReference>
<dbReference type="RefSeq" id="WP_184624006.1">
    <property type="nucleotide sequence ID" value="NZ_JACHCC010000003.1"/>
</dbReference>
<evidence type="ECO:0000259" key="3">
    <source>
        <dbReference type="Pfam" id="PF16344"/>
    </source>
</evidence>
<dbReference type="Gene3D" id="3.55.50.30">
    <property type="match status" value="1"/>
</dbReference>
<evidence type="ECO:0000256" key="1">
    <source>
        <dbReference type="SAM" id="Phobius"/>
    </source>
</evidence>
<gene>
    <name evidence="4" type="ORF">HDF25_001413</name>
</gene>
<reference evidence="4 5" key="1">
    <citation type="submission" date="2020-08" db="EMBL/GenBank/DDBJ databases">
        <title>Genomic Encyclopedia of Type Strains, Phase IV (KMG-V): Genome sequencing to study the core and pangenomes of soil and plant-associated prokaryotes.</title>
        <authorList>
            <person name="Whitman W."/>
        </authorList>
    </citation>
    <scope>NUCLEOTIDE SEQUENCE [LARGE SCALE GENOMIC DNA]</scope>
    <source>
        <strain evidence="4 5">M2T3</strain>
    </source>
</reference>
<dbReference type="InterPro" id="IPR032508">
    <property type="entry name" value="FecR_C"/>
</dbReference>
<feature type="domain" description="Protein FecR C-terminal" evidence="3">
    <location>
        <begin position="252"/>
        <end position="318"/>
    </location>
</feature>
<evidence type="ECO:0000313" key="5">
    <source>
        <dbReference type="Proteomes" id="UP000521017"/>
    </source>
</evidence>
<accession>A0A7X0J3T6</accession>
<dbReference type="PANTHER" id="PTHR30273">
    <property type="entry name" value="PERIPLASMIC SIGNAL SENSOR AND SIGMA FACTOR ACTIVATOR FECR-RELATED"/>
    <property type="match status" value="1"/>
</dbReference>